<evidence type="ECO:0000313" key="1">
    <source>
        <dbReference type="EMBL" id="OAQ69390.1"/>
    </source>
</evidence>
<dbReference type="AlphaFoldDB" id="A0A179FW12"/>
<sequence>MAAYRRRLTAVRHRETTKRASLCRLLTQSHAVIGAECLLTRATSELDPELALLSTVLVQPGRRNLISVGHCVGCTFRWGVESSFAIGQLPANQTF</sequence>
<dbReference type="EMBL" id="LSBH01000011">
    <property type="protein sequence ID" value="OAQ69390.1"/>
    <property type="molecule type" value="Genomic_DNA"/>
</dbReference>
<evidence type="ECO:0000313" key="2">
    <source>
        <dbReference type="Proteomes" id="UP000078240"/>
    </source>
</evidence>
<name>A0A179FW12_PURLI</name>
<organism evidence="1 2">
    <name type="scientific">Purpureocillium lilacinum</name>
    <name type="common">Paecilomyces lilacinus</name>
    <dbReference type="NCBI Taxonomy" id="33203"/>
    <lineage>
        <taxon>Eukaryota</taxon>
        <taxon>Fungi</taxon>
        <taxon>Dikarya</taxon>
        <taxon>Ascomycota</taxon>
        <taxon>Pezizomycotina</taxon>
        <taxon>Sordariomycetes</taxon>
        <taxon>Hypocreomycetidae</taxon>
        <taxon>Hypocreales</taxon>
        <taxon>Ophiocordycipitaceae</taxon>
        <taxon>Purpureocillium</taxon>
    </lineage>
</organism>
<proteinExistence type="predicted"/>
<protein>
    <submittedName>
        <fullName evidence="1">Uncharacterized protein</fullName>
    </submittedName>
</protein>
<reference evidence="1 2" key="1">
    <citation type="submission" date="2016-01" db="EMBL/GenBank/DDBJ databases">
        <title>Biosynthesis of antibiotic leucinostatins and their inhibition on Phytophthora in bio-control Purpureocillium lilacinum.</title>
        <authorList>
            <person name="Wang G."/>
            <person name="Liu Z."/>
            <person name="Lin R."/>
            <person name="Li E."/>
            <person name="Mao Z."/>
            <person name="Ling J."/>
            <person name="Yin W."/>
            <person name="Xie B."/>
        </authorList>
    </citation>
    <scope>NUCLEOTIDE SEQUENCE [LARGE SCALE GENOMIC DNA]</scope>
    <source>
        <strain evidence="1">PLBJ-1</strain>
    </source>
</reference>
<gene>
    <name evidence="1" type="ORF">VFPBJ_10765</name>
</gene>
<comment type="caution">
    <text evidence="1">The sequence shown here is derived from an EMBL/GenBank/DDBJ whole genome shotgun (WGS) entry which is preliminary data.</text>
</comment>
<accession>A0A179FW12</accession>
<dbReference type="Proteomes" id="UP000078240">
    <property type="component" value="Unassembled WGS sequence"/>
</dbReference>